<protein>
    <submittedName>
        <fullName evidence="1">Regulator of Chromosome Condensation (RCC1) repeat protein</fullName>
    </submittedName>
</protein>
<dbReference type="PROSITE" id="PS50012">
    <property type="entry name" value="RCC1_3"/>
    <property type="match status" value="1"/>
</dbReference>
<comment type="caution">
    <text evidence="1">The sequence shown here is derived from an EMBL/GenBank/DDBJ whole genome shotgun (WGS) entry which is preliminary data.</text>
</comment>
<dbReference type="EMBL" id="QPJY01000003">
    <property type="protein sequence ID" value="RCX31287.1"/>
    <property type="molecule type" value="Genomic_DNA"/>
</dbReference>
<dbReference type="PANTHER" id="PTHR45982:SF1">
    <property type="entry name" value="REGULATOR OF CHROMOSOME CONDENSATION"/>
    <property type="match status" value="1"/>
</dbReference>
<dbReference type="InterPro" id="IPR051553">
    <property type="entry name" value="Ran_GTPase-activating"/>
</dbReference>
<organism evidence="1 2">
    <name type="scientific">Thioalbus denitrificans</name>
    <dbReference type="NCBI Taxonomy" id="547122"/>
    <lineage>
        <taxon>Bacteria</taxon>
        <taxon>Pseudomonadati</taxon>
        <taxon>Pseudomonadota</taxon>
        <taxon>Gammaproteobacteria</taxon>
        <taxon>Chromatiales</taxon>
        <taxon>Ectothiorhodospiraceae</taxon>
        <taxon>Thioalbus</taxon>
    </lineage>
</organism>
<gene>
    <name evidence="1" type="ORF">DFQ59_103255</name>
</gene>
<dbReference type="GO" id="GO:0005737">
    <property type="term" value="C:cytoplasm"/>
    <property type="evidence" value="ECO:0007669"/>
    <property type="project" value="TreeGrafter"/>
</dbReference>
<dbReference type="Gene3D" id="2.130.10.30">
    <property type="entry name" value="Regulator of chromosome condensation 1/beta-lactamase-inhibitor protein II"/>
    <property type="match status" value="2"/>
</dbReference>
<dbReference type="InterPro" id="IPR009091">
    <property type="entry name" value="RCC1/BLIP-II"/>
</dbReference>
<dbReference type="InterPro" id="IPR000408">
    <property type="entry name" value="Reg_chr_condens"/>
</dbReference>
<keyword evidence="2" id="KW-1185">Reference proteome</keyword>
<evidence type="ECO:0000313" key="2">
    <source>
        <dbReference type="Proteomes" id="UP000252707"/>
    </source>
</evidence>
<proteinExistence type="predicted"/>
<evidence type="ECO:0000313" key="1">
    <source>
        <dbReference type="EMBL" id="RCX31287.1"/>
    </source>
</evidence>
<accession>A0A369CFF8</accession>
<dbReference type="Proteomes" id="UP000252707">
    <property type="component" value="Unassembled WGS sequence"/>
</dbReference>
<sequence length="364" mass="39001">MNAGHHDGLWRLALLALLKPCLFLAIASGALYGLPALSEGPRVHPVDIAVGWGQSCILGDNGHVWCWGNKLLNGQAEDTATPTRVQGVADIRKIAAGRLGTCAIDASRKVICWGMQIYRKEFSAEPYLIEGLPPAQQVAIGFQHFCALTTGREVYCWGANAAGEIGDGTVEDRLQPVKVEGVSDVIALDAGVNNTCAIEAGGTIKCWGTDDPGNPEQGFAISSFTPKVVQGPGQLLTIRNARNYVCGIRVDGILFCWGSPYALPVTDGKLYTVPEAPRAFAVILSGEKRVIDVGLGAFSGCAVFENGQMHCWDYNDEPKPAPDFEGVERISMDSQTRGCALLRGGLVRCWDIDISDNEEISIPD</sequence>
<dbReference type="SUPFAM" id="SSF50985">
    <property type="entry name" value="RCC1/BLIP-II"/>
    <property type="match status" value="1"/>
</dbReference>
<dbReference type="RefSeq" id="WP_170142109.1">
    <property type="nucleotide sequence ID" value="NZ_QPJY01000003.1"/>
</dbReference>
<dbReference type="AlphaFoldDB" id="A0A369CFF8"/>
<dbReference type="Pfam" id="PF13540">
    <property type="entry name" value="RCC1_2"/>
    <property type="match status" value="2"/>
</dbReference>
<dbReference type="PANTHER" id="PTHR45982">
    <property type="entry name" value="REGULATOR OF CHROMOSOME CONDENSATION"/>
    <property type="match status" value="1"/>
</dbReference>
<reference evidence="1 2" key="1">
    <citation type="submission" date="2018-07" db="EMBL/GenBank/DDBJ databases">
        <title>Genomic Encyclopedia of Type Strains, Phase IV (KMG-IV): sequencing the most valuable type-strain genomes for metagenomic binning, comparative biology and taxonomic classification.</title>
        <authorList>
            <person name="Goeker M."/>
        </authorList>
    </citation>
    <scope>NUCLEOTIDE SEQUENCE [LARGE SCALE GENOMIC DNA]</scope>
    <source>
        <strain evidence="1 2">DSM 26407</strain>
    </source>
</reference>
<dbReference type="GO" id="GO:0005085">
    <property type="term" value="F:guanyl-nucleotide exchange factor activity"/>
    <property type="evidence" value="ECO:0007669"/>
    <property type="project" value="TreeGrafter"/>
</dbReference>
<name>A0A369CFF8_9GAMM</name>